<feature type="repeat" description="TPR" evidence="4">
    <location>
        <begin position="128"/>
        <end position="161"/>
    </location>
</feature>
<sequence>MVYMSHSPGIRRACAAVALVAAAAASSWPAFSPARARAQDAPPADQKPGQEVDAPTKKLMGAHGLFQRRLYKLAAVQYDQFLQQYPQHKDVVTARYALAVSRYRLGEHETAIAMLGEVLKDEKFPQRDEALAVLGHSHLARKEYDKALAALDELLAKHPQSKHAEVAALNRAQVLFFAGKKPEALAAAEAYLKQFPQGEGRPAAMYFQALAQRGLDQNKPAAETLRALLKQFPDNAYKLDATLLLGQALETDGQLDAAAEAYREVVKTAPASRKADGQYSLGVALYKAQKYHEAIKELGTVVTEYAGHKYAKAAQLQLARAQLAAGKVGEARQAFQLVAKDDKDRAADATYGLAQCDLAEKKWAEARAALDALAAANPPPANLEQVLLDRALCQLQLNKFAEAAAEFEQFRAKFPQSKQAPEAAYRQAFALHKLGKFEESQKLAEGVAKAAPELADPVAELQAENLFLLGKYPEAQKGFTDLLARTKDEDRTLRFTLRLGQAAYYTQKYPEAAKLLQPLADNPKVAQGPELQQAIFLYGDALLQQGKHKEAAAALAKYVGVAQQADKREAQFKLGLAQLRAADPAAEQTLAAVANGPADSPWATRAQFEHGQLLYKKGSKPEAAAALNKVMAANPPAPPELAAPATYLLGWVDFDAKRYAEAAQRWGQLVEQHPKHSLVPDALFQRGSALKEAGQHAEALAALQAYVKANPEGPHVARALQFTAASQTALGQDDEAMKTLASLAANDKAATDAVLYDLAWAQRSLKDTKAVQETYRRLLKQFPESKLAPAARTELAEFLYADGNHKEAAELLEAVVSAKDVDPKTLTAATYRLGWCYDKLDQPGKAATVFADFAAKHPDDPLAASALLQAGAAASKEGKFDVAAKSLAAMLAKFPKHEQAPVALLKLGEAQAEMNDFAASQQSYAAFLEQNPKSEFAYRAQFGVAWALENQKQYEPARAAYRKVIEQHNGETAARAQFQVGETFFAEGKFEEAVAELLQVEDVYAYPAWSARALLEAGRAFEQLKQDDQAREQYKVLVEKYKDSPEAKLATERLAALKATEPAAKS</sequence>
<dbReference type="InterPro" id="IPR039565">
    <property type="entry name" value="BamD-like"/>
</dbReference>
<feature type="signal peptide" evidence="6">
    <location>
        <begin position="1"/>
        <end position="30"/>
    </location>
</feature>
<dbReference type="PROSITE" id="PS50005">
    <property type="entry name" value="TPR"/>
    <property type="match status" value="3"/>
</dbReference>
<dbReference type="PANTHER" id="PTHR45586">
    <property type="entry name" value="TPR REPEAT-CONTAINING PROTEIN PA4667"/>
    <property type="match status" value="1"/>
</dbReference>
<keyword evidence="1 6" id="KW-0732">Signal</keyword>
<feature type="repeat" description="TPR" evidence="4">
    <location>
        <begin position="680"/>
        <end position="713"/>
    </location>
</feature>
<dbReference type="AlphaFoldDB" id="A0A6J4N312"/>
<accession>A0A6J4N312</accession>
<dbReference type="Pfam" id="PF13432">
    <property type="entry name" value="TPR_16"/>
    <property type="match status" value="4"/>
</dbReference>
<dbReference type="Gene3D" id="1.25.40.10">
    <property type="entry name" value="Tetratricopeptide repeat domain"/>
    <property type="match status" value="9"/>
</dbReference>
<protein>
    <recommendedName>
        <fullName evidence="7">Outer membrane lipoprotein BamD-like domain-containing protein</fullName>
    </recommendedName>
</protein>
<evidence type="ECO:0000256" key="1">
    <source>
        <dbReference type="ARBA" id="ARBA00022729"/>
    </source>
</evidence>
<dbReference type="Pfam" id="PF13174">
    <property type="entry name" value="TPR_6"/>
    <property type="match status" value="3"/>
</dbReference>
<evidence type="ECO:0000256" key="4">
    <source>
        <dbReference type="PROSITE-ProRule" id="PRU00339"/>
    </source>
</evidence>
<dbReference type="InterPro" id="IPR019734">
    <property type="entry name" value="TPR_rpt"/>
</dbReference>
<feature type="repeat" description="TPR" evidence="4">
    <location>
        <begin position="239"/>
        <end position="272"/>
    </location>
</feature>
<organism evidence="8">
    <name type="scientific">uncultured Phycisphaerae bacterium</name>
    <dbReference type="NCBI Taxonomy" id="904963"/>
    <lineage>
        <taxon>Bacteria</taxon>
        <taxon>Pseudomonadati</taxon>
        <taxon>Planctomycetota</taxon>
        <taxon>Phycisphaerae</taxon>
        <taxon>environmental samples</taxon>
    </lineage>
</organism>
<dbReference type="PANTHER" id="PTHR45586:SF1">
    <property type="entry name" value="LIPOPOLYSACCHARIDE ASSEMBLY PROTEIN B"/>
    <property type="match status" value="1"/>
</dbReference>
<gene>
    <name evidence="8" type="ORF">AVDCRST_MAG64-304</name>
</gene>
<reference evidence="8" key="1">
    <citation type="submission" date="2020-02" db="EMBL/GenBank/DDBJ databases">
        <authorList>
            <person name="Meier V. D."/>
        </authorList>
    </citation>
    <scope>NUCLEOTIDE SEQUENCE</scope>
    <source>
        <strain evidence="8">AVDCRST_MAG64</strain>
    </source>
</reference>
<dbReference type="InterPro" id="IPR051012">
    <property type="entry name" value="CellSynth/LPSAsmb/PSIAsmb"/>
</dbReference>
<dbReference type="SUPFAM" id="SSF48452">
    <property type="entry name" value="TPR-like"/>
    <property type="match status" value="4"/>
</dbReference>
<keyword evidence="2" id="KW-0677">Repeat</keyword>
<evidence type="ECO:0000256" key="5">
    <source>
        <dbReference type="SAM" id="MobiDB-lite"/>
    </source>
</evidence>
<feature type="domain" description="Outer membrane lipoprotein BamD-like" evidence="7">
    <location>
        <begin position="135"/>
        <end position="243"/>
    </location>
</feature>
<evidence type="ECO:0000256" key="2">
    <source>
        <dbReference type="ARBA" id="ARBA00022737"/>
    </source>
</evidence>
<evidence type="ECO:0000259" key="7">
    <source>
        <dbReference type="Pfam" id="PF13525"/>
    </source>
</evidence>
<evidence type="ECO:0000313" key="8">
    <source>
        <dbReference type="EMBL" id="CAA9375982.1"/>
    </source>
</evidence>
<keyword evidence="3 4" id="KW-0802">TPR repeat</keyword>
<feature type="compositionally biased region" description="Low complexity" evidence="5">
    <location>
        <begin position="34"/>
        <end position="46"/>
    </location>
</feature>
<dbReference type="InterPro" id="IPR011990">
    <property type="entry name" value="TPR-like_helical_dom_sf"/>
</dbReference>
<dbReference type="EMBL" id="CADCUQ010000078">
    <property type="protein sequence ID" value="CAA9375982.1"/>
    <property type="molecule type" value="Genomic_DNA"/>
</dbReference>
<name>A0A6J4N312_9BACT</name>
<feature type="chain" id="PRO_5026687578" description="Outer membrane lipoprotein BamD-like domain-containing protein" evidence="6">
    <location>
        <begin position="31"/>
        <end position="1066"/>
    </location>
</feature>
<feature type="domain" description="Outer membrane lipoprotein BamD-like" evidence="7">
    <location>
        <begin position="346"/>
        <end position="432"/>
    </location>
</feature>
<dbReference type="SMART" id="SM00028">
    <property type="entry name" value="TPR"/>
    <property type="match status" value="20"/>
</dbReference>
<proteinExistence type="predicted"/>
<feature type="region of interest" description="Disordered" evidence="5">
    <location>
        <begin position="34"/>
        <end position="55"/>
    </location>
</feature>
<evidence type="ECO:0000256" key="3">
    <source>
        <dbReference type="ARBA" id="ARBA00022803"/>
    </source>
</evidence>
<dbReference type="Pfam" id="PF13525">
    <property type="entry name" value="YfiO"/>
    <property type="match status" value="2"/>
</dbReference>
<evidence type="ECO:0000256" key="6">
    <source>
        <dbReference type="SAM" id="SignalP"/>
    </source>
</evidence>